<comment type="caution">
    <text evidence="1">The sequence shown here is derived from an EMBL/GenBank/DDBJ whole genome shotgun (WGS) entry which is preliminary data.</text>
</comment>
<evidence type="ECO:0000313" key="1">
    <source>
        <dbReference type="EMBL" id="MDR7358425.1"/>
    </source>
</evidence>
<dbReference type="Proteomes" id="UP001183817">
    <property type="component" value="Unassembled WGS sequence"/>
</dbReference>
<dbReference type="EMBL" id="JAVDYI010000001">
    <property type="protein sequence ID" value="MDR7358425.1"/>
    <property type="molecule type" value="Genomic_DNA"/>
</dbReference>
<keyword evidence="2" id="KW-1185">Reference proteome</keyword>
<name>A0ABU2BII1_9MICC</name>
<reference evidence="1 2" key="1">
    <citation type="submission" date="2023-07" db="EMBL/GenBank/DDBJ databases">
        <title>Sequencing the genomes of 1000 actinobacteria strains.</title>
        <authorList>
            <person name="Klenk H.-P."/>
        </authorList>
    </citation>
    <scope>NUCLEOTIDE SEQUENCE [LARGE SCALE GENOMIC DNA]</scope>
    <source>
        <strain evidence="1 2">DSM 20167</strain>
    </source>
</reference>
<evidence type="ECO:0008006" key="3">
    <source>
        <dbReference type="Google" id="ProtNLM"/>
    </source>
</evidence>
<accession>A0ABU2BII1</accession>
<protein>
    <recommendedName>
        <fullName evidence="3">Integrase</fullName>
    </recommendedName>
</protein>
<gene>
    <name evidence="1" type="ORF">J2S64_002116</name>
</gene>
<proteinExistence type="predicted"/>
<evidence type="ECO:0000313" key="2">
    <source>
        <dbReference type="Proteomes" id="UP001183817"/>
    </source>
</evidence>
<sequence length="38" mass="4340">MSTIAPTVQLSFTDRMARQRQASSRTSASYRGTFRLLF</sequence>
<organism evidence="1 2">
    <name type="scientific">Paeniglutamicibacter sulfureus</name>
    <dbReference type="NCBI Taxonomy" id="43666"/>
    <lineage>
        <taxon>Bacteria</taxon>
        <taxon>Bacillati</taxon>
        <taxon>Actinomycetota</taxon>
        <taxon>Actinomycetes</taxon>
        <taxon>Micrococcales</taxon>
        <taxon>Micrococcaceae</taxon>
        <taxon>Paeniglutamicibacter</taxon>
    </lineage>
</organism>